<name>A0A923N9F0_9BACT</name>
<proteinExistence type="predicted"/>
<dbReference type="EMBL" id="JACRVF010000005">
    <property type="protein sequence ID" value="MBC5994639.1"/>
    <property type="molecule type" value="Genomic_DNA"/>
</dbReference>
<keyword evidence="2" id="KW-1185">Reference proteome</keyword>
<gene>
    <name evidence="1" type="ORF">H8S84_17470</name>
</gene>
<comment type="caution">
    <text evidence="1">The sequence shown here is derived from an EMBL/GenBank/DDBJ whole genome shotgun (WGS) entry which is preliminary data.</text>
</comment>
<protein>
    <submittedName>
        <fullName evidence="1">Uncharacterized protein</fullName>
    </submittedName>
</protein>
<evidence type="ECO:0000313" key="1">
    <source>
        <dbReference type="EMBL" id="MBC5994639.1"/>
    </source>
</evidence>
<sequence length="27" mass="3245">MYERTENEVISGEDDKHLSFRFSLLLD</sequence>
<accession>A0A923N9F0</accession>
<dbReference type="Proteomes" id="UP000603640">
    <property type="component" value="Unassembled WGS sequence"/>
</dbReference>
<organism evidence="1 2">
    <name type="scientific">Pontibacter cellulosilyticus</name>
    <dbReference type="NCBI Taxonomy" id="1720253"/>
    <lineage>
        <taxon>Bacteria</taxon>
        <taxon>Pseudomonadati</taxon>
        <taxon>Bacteroidota</taxon>
        <taxon>Cytophagia</taxon>
        <taxon>Cytophagales</taxon>
        <taxon>Hymenobacteraceae</taxon>
        <taxon>Pontibacter</taxon>
    </lineage>
</organism>
<dbReference type="AlphaFoldDB" id="A0A923N9F0"/>
<reference evidence="1" key="1">
    <citation type="submission" date="2020-08" db="EMBL/GenBank/DDBJ databases">
        <title>Pontibacter sp. SD6 16S ribosomal RNA gene Genome sequencing and assembly.</title>
        <authorList>
            <person name="Kang M."/>
        </authorList>
    </citation>
    <scope>NUCLEOTIDE SEQUENCE</scope>
    <source>
        <strain evidence="1">SD6</strain>
    </source>
</reference>
<evidence type="ECO:0000313" key="2">
    <source>
        <dbReference type="Proteomes" id="UP000603640"/>
    </source>
</evidence>